<keyword evidence="1" id="KW-0472">Membrane</keyword>
<keyword evidence="3" id="KW-1185">Reference proteome</keyword>
<evidence type="ECO:0000313" key="3">
    <source>
        <dbReference type="Proteomes" id="UP000307440"/>
    </source>
</evidence>
<keyword evidence="1" id="KW-0812">Transmembrane</keyword>
<name>A0A5C3K9Z7_COPMA</name>
<proteinExistence type="predicted"/>
<dbReference type="STRING" id="230819.A0A5C3K9Z7"/>
<organism evidence="2 3">
    <name type="scientific">Coprinopsis marcescibilis</name>
    <name type="common">Agaric fungus</name>
    <name type="synonym">Psathyrella marcescibilis</name>
    <dbReference type="NCBI Taxonomy" id="230819"/>
    <lineage>
        <taxon>Eukaryota</taxon>
        <taxon>Fungi</taxon>
        <taxon>Dikarya</taxon>
        <taxon>Basidiomycota</taxon>
        <taxon>Agaricomycotina</taxon>
        <taxon>Agaricomycetes</taxon>
        <taxon>Agaricomycetidae</taxon>
        <taxon>Agaricales</taxon>
        <taxon>Agaricineae</taxon>
        <taxon>Psathyrellaceae</taxon>
        <taxon>Coprinopsis</taxon>
    </lineage>
</organism>
<dbReference type="AlphaFoldDB" id="A0A5C3K9Z7"/>
<evidence type="ECO:0000256" key="1">
    <source>
        <dbReference type="SAM" id="Phobius"/>
    </source>
</evidence>
<reference evidence="2 3" key="1">
    <citation type="journal article" date="2019" name="Nat. Ecol. Evol.">
        <title>Megaphylogeny resolves global patterns of mushroom evolution.</title>
        <authorList>
            <person name="Varga T."/>
            <person name="Krizsan K."/>
            <person name="Foldi C."/>
            <person name="Dima B."/>
            <person name="Sanchez-Garcia M."/>
            <person name="Sanchez-Ramirez S."/>
            <person name="Szollosi G.J."/>
            <person name="Szarkandi J.G."/>
            <person name="Papp V."/>
            <person name="Albert L."/>
            <person name="Andreopoulos W."/>
            <person name="Angelini C."/>
            <person name="Antonin V."/>
            <person name="Barry K.W."/>
            <person name="Bougher N.L."/>
            <person name="Buchanan P."/>
            <person name="Buyck B."/>
            <person name="Bense V."/>
            <person name="Catcheside P."/>
            <person name="Chovatia M."/>
            <person name="Cooper J."/>
            <person name="Damon W."/>
            <person name="Desjardin D."/>
            <person name="Finy P."/>
            <person name="Geml J."/>
            <person name="Haridas S."/>
            <person name="Hughes K."/>
            <person name="Justo A."/>
            <person name="Karasinski D."/>
            <person name="Kautmanova I."/>
            <person name="Kiss B."/>
            <person name="Kocsube S."/>
            <person name="Kotiranta H."/>
            <person name="LaButti K.M."/>
            <person name="Lechner B.E."/>
            <person name="Liimatainen K."/>
            <person name="Lipzen A."/>
            <person name="Lukacs Z."/>
            <person name="Mihaltcheva S."/>
            <person name="Morgado L.N."/>
            <person name="Niskanen T."/>
            <person name="Noordeloos M.E."/>
            <person name="Ohm R.A."/>
            <person name="Ortiz-Santana B."/>
            <person name="Ovrebo C."/>
            <person name="Racz N."/>
            <person name="Riley R."/>
            <person name="Savchenko A."/>
            <person name="Shiryaev A."/>
            <person name="Soop K."/>
            <person name="Spirin V."/>
            <person name="Szebenyi C."/>
            <person name="Tomsovsky M."/>
            <person name="Tulloss R.E."/>
            <person name="Uehling J."/>
            <person name="Grigoriev I.V."/>
            <person name="Vagvolgyi C."/>
            <person name="Papp T."/>
            <person name="Martin F.M."/>
            <person name="Miettinen O."/>
            <person name="Hibbett D.S."/>
            <person name="Nagy L.G."/>
        </authorList>
    </citation>
    <scope>NUCLEOTIDE SEQUENCE [LARGE SCALE GENOMIC DNA]</scope>
    <source>
        <strain evidence="2 3">CBS 121175</strain>
    </source>
</reference>
<dbReference type="Proteomes" id="UP000307440">
    <property type="component" value="Unassembled WGS sequence"/>
</dbReference>
<evidence type="ECO:0000313" key="2">
    <source>
        <dbReference type="EMBL" id="TFK16682.1"/>
    </source>
</evidence>
<dbReference type="OrthoDB" id="529273at2759"/>
<protein>
    <submittedName>
        <fullName evidence="2">Uncharacterized protein</fullName>
    </submittedName>
</protein>
<sequence length="662" mass="73498">MLVPTLSQRDTFLIFVGAVCMYICAIILFHSLSLAHVGQGVKFNQVEQLSEMHVTAITHTGTQNTQSTEATPVNPASVIPTGSLPPSRLVAHAPGWTILHNLYMHNGTLYILLPTHQVIQPPPPSTPDNTHPEYIGHADWGVWAGQDLSYGYTSAQGWPMIRRMTSSGKEAGPMIGNEAEREPSVLDMRFLKMEDAEARWGRKASVLLLFNDLPQFLRHYYHLVAELFLGVQSFWSSAFSRPDNRNLQVHFERSMSLTLHRNRSGSSASTSQTPTIHRAIFVRSHAHGWRNDPGFNAYFLRSAFPWMSVEHVEDWRDRVVVTVEGGEDCVHRFPLVLLADRSAAHRGLLCGAKTQRTAAEAWDYMRRVGRLRGVVTAGWWAPVRKTVWRSAGVRMIENSTDGQSLAVRVSRGEAVKSILDEMSSRVENMEQGFVRLAEAQNISALEAEGVLLEPEMDELGDTERVLNVKASYQGLLDLQDEVVVTYISRQGGKARKLVQGDHEGLVRALEELVIRKNSEREDVLNKGADTNNLDDSDTPLPPPWSLQVISAEHLSKPAQIRAAALTTFMVGVHGNGLTHLVWMKPSRWATVIEMFCEGGFAHDYQWTAGSLGIGYVGVWEGGVFGGGVGGGVEYPECFQGDRIRVRGDVVVRAIEDRVRGAL</sequence>
<keyword evidence="1" id="KW-1133">Transmembrane helix</keyword>
<gene>
    <name evidence="2" type="ORF">FA15DRAFT_683683</name>
</gene>
<feature type="transmembrane region" description="Helical" evidence="1">
    <location>
        <begin position="12"/>
        <end position="32"/>
    </location>
</feature>
<dbReference type="EMBL" id="ML210672">
    <property type="protein sequence ID" value="TFK16682.1"/>
    <property type="molecule type" value="Genomic_DNA"/>
</dbReference>
<accession>A0A5C3K9Z7</accession>